<dbReference type="AlphaFoldDB" id="A0A0G1JFN0"/>
<sequence>MPEQPRTYGEKWEKMYDELEAGAVSRETLDPAGKPLATRRTFGRIKKRVTGILGESANDVVPTEESMIFSAARDTVLEYFQSVSEALKAGKMNPQFLEDLRPYIDDAAEATGLQGKKLEKLKKDLNEEEKISAELKRIIEISKSKIDETVSSRIRSFLKSLNEEMDNGLVLYTAEEKIQEPLIRIIQGVCKDSVVCDQEFISKMIVNLKHEVNKIIERGQRMTFEKTWEDTIETTPLDDIENFLKKIRKNLSRESEQESEAFLKLLEQKLIESSTLVRVAEALVKTIKNQEVAEWLAELLDPKGTEDIFKELNRQKQIIELVFPEAQQKTLNWLVEKINERFPENARKKMAEEILKRTDEAGEKIAVADSLEITRQNKQEFRRLKYVGGNFTSTESLSHFKQLKYVGGFVKLTCQTQNIGGLEYVGGFLDLDKSRQLKSLNRLRFVGGSLDLPMSLEDLGSLQHVGGNLSIRGSDLKDLGRLQKVEGKIYCHFIDDGLRDKLIQKFGREKIEIYNPRF</sequence>
<comment type="caution">
    <text evidence="1">The sequence shown here is derived from an EMBL/GenBank/DDBJ whole genome shotgun (WGS) entry which is preliminary data.</text>
</comment>
<gene>
    <name evidence="1" type="ORF">UW63_C0035G0001</name>
</gene>
<accession>A0A0G1JFN0</accession>
<evidence type="ECO:0000313" key="1">
    <source>
        <dbReference type="EMBL" id="KKT70128.1"/>
    </source>
</evidence>
<proteinExistence type="predicted"/>
<reference evidence="1 2" key="1">
    <citation type="journal article" date="2015" name="Nature">
        <title>rRNA introns, odd ribosomes, and small enigmatic genomes across a large radiation of phyla.</title>
        <authorList>
            <person name="Brown C.T."/>
            <person name="Hug L.A."/>
            <person name="Thomas B.C."/>
            <person name="Sharon I."/>
            <person name="Castelle C.J."/>
            <person name="Singh A."/>
            <person name="Wilkins M.J."/>
            <person name="Williams K.H."/>
            <person name="Banfield J.F."/>
        </authorList>
    </citation>
    <scope>NUCLEOTIDE SEQUENCE [LARGE SCALE GENOMIC DNA]</scope>
</reference>
<protein>
    <submittedName>
        <fullName evidence="1">Uncharacterized protein</fullName>
    </submittedName>
</protein>
<name>A0A0G1JFN0_9BACT</name>
<dbReference type="Proteomes" id="UP000034154">
    <property type="component" value="Unassembled WGS sequence"/>
</dbReference>
<dbReference type="EMBL" id="LCJB01000035">
    <property type="protein sequence ID" value="KKT70128.1"/>
    <property type="molecule type" value="Genomic_DNA"/>
</dbReference>
<evidence type="ECO:0000313" key="2">
    <source>
        <dbReference type="Proteomes" id="UP000034154"/>
    </source>
</evidence>
<organism evidence="1 2">
    <name type="scientific">Candidatus Uhrbacteria bacterium GW2011_GWF2_44_350</name>
    <dbReference type="NCBI Taxonomy" id="1619000"/>
    <lineage>
        <taxon>Bacteria</taxon>
        <taxon>Candidatus Uhriibacteriota</taxon>
    </lineage>
</organism>